<feature type="transmembrane region" description="Helical" evidence="2">
    <location>
        <begin position="236"/>
        <end position="257"/>
    </location>
</feature>
<feature type="transmembrane region" description="Helical" evidence="2">
    <location>
        <begin position="12"/>
        <end position="36"/>
    </location>
</feature>
<feature type="transmembrane region" description="Helical" evidence="2">
    <location>
        <begin position="303"/>
        <end position="322"/>
    </location>
</feature>
<feature type="transmembrane region" description="Helical" evidence="2">
    <location>
        <begin position="334"/>
        <end position="359"/>
    </location>
</feature>
<evidence type="ECO:0000256" key="2">
    <source>
        <dbReference type="SAM" id="Phobius"/>
    </source>
</evidence>
<evidence type="ECO:0000313" key="4">
    <source>
        <dbReference type="Proteomes" id="UP000019494"/>
    </source>
</evidence>
<feature type="transmembrane region" description="Helical" evidence="2">
    <location>
        <begin position="48"/>
        <end position="64"/>
    </location>
</feature>
<keyword evidence="4" id="KW-1185">Reference proteome</keyword>
<dbReference type="PATRIC" id="fig|584657.3.peg.2081"/>
<feature type="transmembrane region" description="Helical" evidence="2">
    <location>
        <begin position="206"/>
        <end position="224"/>
    </location>
</feature>
<protein>
    <recommendedName>
        <fullName evidence="5">NnrS family protein</fullName>
    </recommendedName>
</protein>
<keyword evidence="2" id="KW-0812">Transmembrane</keyword>
<feature type="transmembrane region" description="Helical" evidence="2">
    <location>
        <begin position="76"/>
        <end position="93"/>
    </location>
</feature>
<organism evidence="3 4">
    <name type="scientific">Intrasporangium chromatireducens Q5-1</name>
    <dbReference type="NCBI Taxonomy" id="584657"/>
    <lineage>
        <taxon>Bacteria</taxon>
        <taxon>Bacillati</taxon>
        <taxon>Actinomycetota</taxon>
        <taxon>Actinomycetes</taxon>
        <taxon>Micrococcales</taxon>
        <taxon>Intrasporangiaceae</taxon>
        <taxon>Intrasporangium</taxon>
    </lineage>
</organism>
<evidence type="ECO:0000313" key="3">
    <source>
        <dbReference type="EMBL" id="EWT06007.1"/>
    </source>
</evidence>
<sequence length="389" mass="40897">MEKPGARQTLSRAIFLVPAAVAMLAGVDAALLLVGVGAPVPAARLGDLHGMLMVGGFLGTLIAMERAVALRHPLGYAAPLLLGVGALALLTPAPLALGQLLLIDGAVAFVAVYAALWRRNHDDVVIVELLGAVHLAIATILWLTVDVPWLMPWLVGFVVLTICAERVELARLAMPSTGGRTLVLHAAALTVALVTTLLLPPTGARLTGLVIVSLVVWLVRHDVARKTIRATGLPRFSAAALLGGYVWLFAAALGWLVTGAQTEGSLYDLVIHSVMLGFGMSMVMAHAPVILPAVLRRPLPYRPVMWVPLGLMHLGLVLRILAGDLAGLHTVWQVGSVVNVVALLLFFVVAAGSSIAGPVRRGQHPARTRREAGTKPSGIPLTPSTRRPS</sequence>
<feature type="transmembrane region" description="Helical" evidence="2">
    <location>
        <begin position="99"/>
        <end position="117"/>
    </location>
</feature>
<evidence type="ECO:0008006" key="5">
    <source>
        <dbReference type="Google" id="ProtNLM"/>
    </source>
</evidence>
<keyword evidence="2" id="KW-1133">Transmembrane helix</keyword>
<feature type="transmembrane region" description="Helical" evidence="2">
    <location>
        <begin position="269"/>
        <end position="291"/>
    </location>
</feature>
<name>W9GLN8_9MICO</name>
<gene>
    <name evidence="3" type="ORF">N864_00780</name>
</gene>
<feature type="transmembrane region" description="Helical" evidence="2">
    <location>
        <begin position="181"/>
        <end position="200"/>
    </location>
</feature>
<comment type="caution">
    <text evidence="3">The sequence shown here is derived from an EMBL/GenBank/DDBJ whole genome shotgun (WGS) entry which is preliminary data.</text>
</comment>
<feature type="transmembrane region" description="Helical" evidence="2">
    <location>
        <begin position="150"/>
        <end position="169"/>
    </location>
</feature>
<dbReference type="EMBL" id="AWQS01000071">
    <property type="protein sequence ID" value="EWT06007.1"/>
    <property type="molecule type" value="Genomic_DNA"/>
</dbReference>
<feature type="transmembrane region" description="Helical" evidence="2">
    <location>
        <begin position="124"/>
        <end position="144"/>
    </location>
</feature>
<accession>W9GLN8</accession>
<feature type="region of interest" description="Disordered" evidence="1">
    <location>
        <begin position="358"/>
        <end position="389"/>
    </location>
</feature>
<dbReference type="RefSeq" id="WP_205620915.1">
    <property type="nucleotide sequence ID" value="NZ_AWQS01000071.1"/>
</dbReference>
<keyword evidence="2" id="KW-0472">Membrane</keyword>
<dbReference type="AlphaFoldDB" id="W9GLN8"/>
<evidence type="ECO:0000256" key="1">
    <source>
        <dbReference type="SAM" id="MobiDB-lite"/>
    </source>
</evidence>
<dbReference type="Proteomes" id="UP000019494">
    <property type="component" value="Unassembled WGS sequence"/>
</dbReference>
<proteinExistence type="predicted"/>
<reference evidence="4" key="1">
    <citation type="submission" date="2013-08" db="EMBL/GenBank/DDBJ databases">
        <title>Intrasporangium oryzae NRRL B-24470.</title>
        <authorList>
            <person name="Liu H."/>
            <person name="Wang G."/>
        </authorList>
    </citation>
    <scope>NUCLEOTIDE SEQUENCE [LARGE SCALE GENOMIC DNA]</scope>
    <source>
        <strain evidence="4">Q5-1</strain>
    </source>
</reference>